<dbReference type="AlphaFoldDB" id="A0A2V0R9W5"/>
<organism evidence="1">
    <name type="scientific">viral metagenome</name>
    <dbReference type="NCBI Taxonomy" id="1070528"/>
    <lineage>
        <taxon>unclassified sequences</taxon>
        <taxon>metagenomes</taxon>
        <taxon>organismal metagenomes</taxon>
    </lineage>
</organism>
<protein>
    <submittedName>
        <fullName evidence="1">Uncharacterized protein</fullName>
    </submittedName>
</protein>
<accession>A0A2V0R9W5</accession>
<name>A0A2V0R9W5_9ZZZZ</name>
<proteinExistence type="predicted"/>
<reference evidence="1" key="1">
    <citation type="submission" date="2017-04" db="EMBL/GenBank/DDBJ databases">
        <title>Unveiling RNA virosphere associated with marine microorganisms.</title>
        <authorList>
            <person name="Urayama S."/>
            <person name="Takaki Y."/>
            <person name="Nishi S."/>
            <person name="Yoshida Y."/>
            <person name="Deguchi S."/>
            <person name="Takai K."/>
            <person name="Nunoura T."/>
        </authorList>
    </citation>
    <scope>NUCLEOTIDE SEQUENCE</scope>
</reference>
<evidence type="ECO:0000313" key="1">
    <source>
        <dbReference type="EMBL" id="GBH21864.1"/>
    </source>
</evidence>
<comment type="caution">
    <text evidence="1">The sequence shown here is derived from an EMBL/GenBank/DDBJ whole genome shotgun (WGS) entry which is preliminary data.</text>
</comment>
<sequence>MQGSPPKRAVETKIALVKELAEYTTAPFVVTSFWKNDLLPLIVAGVFRPIDDVMLADEARMAKFGKPPNWSRETVASWNADSQIASLRAHGKAVFILEKHQFLADVIPALL</sequence>
<dbReference type="EMBL" id="BDQA01000396">
    <property type="protein sequence ID" value="GBH21864.1"/>
    <property type="molecule type" value="Genomic_RNA"/>
</dbReference>